<comment type="caution">
    <text evidence="1">The sequence shown here is derived from an EMBL/GenBank/DDBJ whole genome shotgun (WGS) entry which is preliminary data.</text>
</comment>
<dbReference type="AlphaFoldDB" id="A0A1A9QE27"/>
<accession>A0A1A9QE27</accession>
<gene>
    <name evidence="1" type="ORF">A6V39_03540</name>
</gene>
<organism evidence="1 2">
    <name type="scientific">Candidatus Mycoplasma haematobovis</name>
    <dbReference type="NCBI Taxonomy" id="432608"/>
    <lineage>
        <taxon>Bacteria</taxon>
        <taxon>Bacillati</taxon>
        <taxon>Mycoplasmatota</taxon>
        <taxon>Mollicutes</taxon>
        <taxon>Mycoplasmataceae</taxon>
        <taxon>Mycoplasma</taxon>
    </lineage>
</organism>
<sequence length="169" mass="20315">MGSQTFNRFIADSPKELKSKCKEFLDLTLDKNISSMTMRDLWMLSKKEQSKINFSPLMFTSNFCVWRTSLFDYAKGIFKDNKIRKLNTDGDEDIWNHYSQRETWFLSLIFQKEIDVSNQHYRDLLKQKLKEKCSKVNWNQERHDFDGSQPYIPFCTDGLWKWKTRSLII</sequence>
<evidence type="ECO:0000313" key="1">
    <source>
        <dbReference type="EMBL" id="OAL09959.1"/>
    </source>
</evidence>
<protein>
    <submittedName>
        <fullName evidence="1">Uncharacterized protein</fullName>
    </submittedName>
</protein>
<dbReference type="EMBL" id="LWUJ01000012">
    <property type="protein sequence ID" value="OAL09959.1"/>
    <property type="molecule type" value="Genomic_DNA"/>
</dbReference>
<proteinExistence type="predicted"/>
<evidence type="ECO:0000313" key="2">
    <source>
        <dbReference type="Proteomes" id="UP000077623"/>
    </source>
</evidence>
<keyword evidence="2" id="KW-1185">Reference proteome</keyword>
<name>A0A1A9QE27_9MOLU</name>
<reference evidence="2" key="1">
    <citation type="submission" date="2016-04" db="EMBL/GenBank/DDBJ databases">
        <authorList>
            <person name="Quiroz-Castaneda R.E."/>
            <person name="Martinez-Ocampo F."/>
        </authorList>
    </citation>
    <scope>NUCLEOTIDE SEQUENCE [LARGE SCALE GENOMIC DNA]</scope>
    <source>
        <strain evidence="2">INIFAP01</strain>
    </source>
</reference>
<dbReference type="Proteomes" id="UP000077623">
    <property type="component" value="Unassembled WGS sequence"/>
</dbReference>